<dbReference type="PROSITE" id="PS51387">
    <property type="entry name" value="FAD_PCMH"/>
    <property type="match status" value="1"/>
</dbReference>
<dbReference type="Pfam" id="PF04030">
    <property type="entry name" value="ALO"/>
    <property type="match status" value="1"/>
</dbReference>
<dbReference type="GO" id="GO:0003885">
    <property type="term" value="F:D-arabinono-1,4-lactone oxidase activity"/>
    <property type="evidence" value="ECO:0007669"/>
    <property type="project" value="InterPro"/>
</dbReference>
<comment type="cofactor">
    <cofactor evidence="1">
        <name>FAD</name>
        <dbReference type="ChEBI" id="CHEBI:57692"/>
    </cofactor>
</comment>
<evidence type="ECO:0000256" key="3">
    <source>
        <dbReference type="ARBA" id="ARBA00023002"/>
    </source>
</evidence>
<proteinExistence type="predicted"/>
<dbReference type="InterPro" id="IPR016169">
    <property type="entry name" value="FAD-bd_PCMH_sub2"/>
</dbReference>
<dbReference type="Gene3D" id="3.30.70.2520">
    <property type="match status" value="1"/>
</dbReference>
<comment type="caution">
    <text evidence="5">The sequence shown here is derived from an EMBL/GenBank/DDBJ whole genome shotgun (WGS) entry which is preliminary data.</text>
</comment>
<dbReference type="GO" id="GO:0016020">
    <property type="term" value="C:membrane"/>
    <property type="evidence" value="ECO:0007669"/>
    <property type="project" value="InterPro"/>
</dbReference>
<keyword evidence="3" id="KW-0560">Oxidoreductase</keyword>
<evidence type="ECO:0000313" key="5">
    <source>
        <dbReference type="EMBL" id="CAD7698619.1"/>
    </source>
</evidence>
<evidence type="ECO:0000313" key="6">
    <source>
        <dbReference type="Proteomes" id="UP000708148"/>
    </source>
</evidence>
<dbReference type="InterPro" id="IPR007173">
    <property type="entry name" value="ALO_C"/>
</dbReference>
<dbReference type="InterPro" id="IPR016167">
    <property type="entry name" value="FAD-bd_PCMH_sub1"/>
</dbReference>
<dbReference type="Proteomes" id="UP000708148">
    <property type="component" value="Unassembled WGS sequence"/>
</dbReference>
<dbReference type="InterPro" id="IPR010031">
    <property type="entry name" value="FAD_lactone_oxidase-like"/>
</dbReference>
<dbReference type="SUPFAM" id="SSF56176">
    <property type="entry name" value="FAD-binding/transporter-associated domain-like"/>
    <property type="match status" value="1"/>
</dbReference>
<evidence type="ECO:0000256" key="2">
    <source>
        <dbReference type="ARBA" id="ARBA00005147"/>
    </source>
</evidence>
<sequence>MLWLVRQIPPGACGAEMVCLTNIFLIVGLLATSLKTCHSCEILPDDGNFTCGNDGVLKFTNWAMNLGAVEVGRGIASEPVTLQDVQAEVANFLQVRAIQKSFQKDLNIRALGRGHSWTPVFVDDGDWLMLTHKFAFDDGSRIRFSGLDEDGIPLVQVAAGVTTGELALFMDAEENQEQLKYLGLPSDVILDTARYGGIVAMGCHGAAWDHGSVPDFVQELSIVDASGAHRVLCRNTTDPVEFNAGVASFGLFGITHSITLKLAPYPETPSLLVEDSAPLMNTYFSSEGLVGTALKDLAENSYSVQVLWFALNGASVNQSIQDWDPYSQDRLWVKRTTLSAALERDGKPRSTFPGAAKPGPSLDSFVEMFGAQAQQFLQAANSVEIYKVLASFSLNESVTEGEQLTSFSGGIHHLLGLDELKTMDFEMAFKLDTGFDVVSRAWNAAVDITKAFLRGERGEPKHPANLALEFRFTGHSDALMSPAYGKPGDHFLWIEVVGTTENEGWEEFVNELFDEWKVILGPNGEKPKPHWAKWTPAGRAKLPRVGEYVKMVYAEQIAEFNAQLSGYDPRGVFLNDFFRDLGFGVGQ</sequence>
<protein>
    <recommendedName>
        <fullName evidence="4">FAD-binding PCMH-type domain-containing protein</fullName>
    </recommendedName>
</protein>
<comment type="pathway">
    <text evidence="2">Cofactor biosynthesis; L-ascorbate biosynthesis.</text>
</comment>
<reference evidence="5" key="1">
    <citation type="submission" date="2020-12" db="EMBL/GenBank/DDBJ databases">
        <authorList>
            <person name="Iha C."/>
        </authorList>
    </citation>
    <scope>NUCLEOTIDE SEQUENCE</scope>
</reference>
<gene>
    <name evidence="5" type="ORF">OSTQU699_LOCUS3980</name>
</gene>
<keyword evidence="6" id="KW-1185">Reference proteome</keyword>
<dbReference type="InterPro" id="IPR036318">
    <property type="entry name" value="FAD-bd_PCMH-like_sf"/>
</dbReference>
<dbReference type="GO" id="GO:0071949">
    <property type="term" value="F:FAD binding"/>
    <property type="evidence" value="ECO:0007669"/>
    <property type="project" value="InterPro"/>
</dbReference>
<dbReference type="InterPro" id="IPR016166">
    <property type="entry name" value="FAD-bd_PCMH"/>
</dbReference>
<feature type="domain" description="FAD-binding PCMH-type" evidence="4">
    <location>
        <begin position="64"/>
        <end position="265"/>
    </location>
</feature>
<dbReference type="PANTHER" id="PTHR43762:SF1">
    <property type="entry name" value="D-ARABINONO-1,4-LACTONE OXIDASE"/>
    <property type="match status" value="1"/>
</dbReference>
<dbReference type="AlphaFoldDB" id="A0A8S1IU33"/>
<name>A0A8S1IU33_9CHLO</name>
<accession>A0A8S1IU33</accession>
<dbReference type="OrthoDB" id="610608at2759"/>
<evidence type="ECO:0000256" key="1">
    <source>
        <dbReference type="ARBA" id="ARBA00001974"/>
    </source>
</evidence>
<dbReference type="PANTHER" id="PTHR43762">
    <property type="entry name" value="L-GULONOLACTONE OXIDASE"/>
    <property type="match status" value="1"/>
</dbReference>
<evidence type="ECO:0000259" key="4">
    <source>
        <dbReference type="PROSITE" id="PS51387"/>
    </source>
</evidence>
<dbReference type="Gene3D" id="3.30.465.10">
    <property type="match status" value="1"/>
</dbReference>
<dbReference type="EMBL" id="CAJHUC010000859">
    <property type="protein sequence ID" value="CAD7698619.1"/>
    <property type="molecule type" value="Genomic_DNA"/>
</dbReference>
<dbReference type="Gene3D" id="3.30.43.10">
    <property type="entry name" value="Uridine Diphospho-n-acetylenolpyruvylglucosamine Reductase, domain 2"/>
    <property type="match status" value="1"/>
</dbReference>
<organism evidence="5 6">
    <name type="scientific">Ostreobium quekettii</name>
    <dbReference type="NCBI Taxonomy" id="121088"/>
    <lineage>
        <taxon>Eukaryota</taxon>
        <taxon>Viridiplantae</taxon>
        <taxon>Chlorophyta</taxon>
        <taxon>core chlorophytes</taxon>
        <taxon>Ulvophyceae</taxon>
        <taxon>TCBD clade</taxon>
        <taxon>Bryopsidales</taxon>
        <taxon>Ostreobineae</taxon>
        <taxon>Ostreobiaceae</taxon>
        <taxon>Ostreobium</taxon>
    </lineage>
</organism>